<dbReference type="PANTHER" id="PTHR30466">
    <property type="entry name" value="FLAVIN REDUCTASE"/>
    <property type="match status" value="1"/>
</dbReference>
<organism evidence="3 4">
    <name type="scientific">Sporosarcina limicola</name>
    <dbReference type="NCBI Taxonomy" id="34101"/>
    <lineage>
        <taxon>Bacteria</taxon>
        <taxon>Bacillati</taxon>
        <taxon>Bacillota</taxon>
        <taxon>Bacilli</taxon>
        <taxon>Bacillales</taxon>
        <taxon>Caryophanaceae</taxon>
        <taxon>Sporosarcina</taxon>
    </lineage>
</organism>
<dbReference type="RefSeq" id="WP_192598918.1">
    <property type="nucleotide sequence ID" value="NZ_JADBEL010000011.1"/>
</dbReference>
<keyword evidence="1" id="KW-0560">Oxidoreductase</keyword>
<evidence type="ECO:0000256" key="1">
    <source>
        <dbReference type="ARBA" id="ARBA00023002"/>
    </source>
</evidence>
<gene>
    <name evidence="3" type="ORF">H4683_002280</name>
</gene>
<dbReference type="Gene3D" id="2.30.110.10">
    <property type="entry name" value="Electron Transport, Fmn-binding Protein, Chain A"/>
    <property type="match status" value="1"/>
</dbReference>
<accession>A0A927R3J8</accession>
<dbReference type="PANTHER" id="PTHR30466:SF1">
    <property type="entry name" value="FMN REDUCTASE (NADH) RUTF"/>
    <property type="match status" value="1"/>
</dbReference>
<evidence type="ECO:0000313" key="3">
    <source>
        <dbReference type="EMBL" id="MBE1555181.1"/>
    </source>
</evidence>
<evidence type="ECO:0000259" key="2">
    <source>
        <dbReference type="SMART" id="SM00903"/>
    </source>
</evidence>
<dbReference type="EMBL" id="JADBEL010000011">
    <property type="protein sequence ID" value="MBE1555181.1"/>
    <property type="molecule type" value="Genomic_DNA"/>
</dbReference>
<dbReference type="GO" id="GO:0042602">
    <property type="term" value="F:riboflavin reductase (NADPH) activity"/>
    <property type="evidence" value="ECO:0007669"/>
    <property type="project" value="TreeGrafter"/>
</dbReference>
<dbReference type="Proteomes" id="UP000658225">
    <property type="component" value="Unassembled WGS sequence"/>
</dbReference>
<keyword evidence="4" id="KW-1185">Reference proteome</keyword>
<protein>
    <submittedName>
        <fullName evidence="3">Flavin reductase (DIM6/NTAB) family NADH-FMN oxidoreductase RutF</fullName>
    </submittedName>
</protein>
<dbReference type="SMART" id="SM00903">
    <property type="entry name" value="Flavin_Reduct"/>
    <property type="match status" value="1"/>
</dbReference>
<dbReference type="GO" id="GO:0006208">
    <property type="term" value="P:pyrimidine nucleobase catabolic process"/>
    <property type="evidence" value="ECO:0007669"/>
    <property type="project" value="TreeGrafter"/>
</dbReference>
<dbReference type="InterPro" id="IPR002563">
    <property type="entry name" value="Flavin_Rdtase-like_dom"/>
</dbReference>
<dbReference type="InterPro" id="IPR012349">
    <property type="entry name" value="Split_barrel_FMN-bd"/>
</dbReference>
<evidence type="ECO:0000313" key="4">
    <source>
        <dbReference type="Proteomes" id="UP000658225"/>
    </source>
</evidence>
<proteinExistence type="predicted"/>
<reference evidence="3" key="1">
    <citation type="submission" date="2020-10" db="EMBL/GenBank/DDBJ databases">
        <title>Genomic Encyclopedia of Type Strains, Phase IV (KMG-IV): sequencing the most valuable type-strain genomes for metagenomic binning, comparative biology and taxonomic classification.</title>
        <authorList>
            <person name="Goeker M."/>
        </authorList>
    </citation>
    <scope>NUCLEOTIDE SEQUENCE</scope>
    <source>
        <strain evidence="3">DSM 13886</strain>
    </source>
</reference>
<dbReference type="InterPro" id="IPR050268">
    <property type="entry name" value="NADH-dep_flavin_reductase"/>
</dbReference>
<dbReference type="AlphaFoldDB" id="A0A927R3J8"/>
<name>A0A927R3J8_9BACL</name>
<dbReference type="Pfam" id="PF01613">
    <property type="entry name" value="Flavin_Reduct"/>
    <property type="match status" value="1"/>
</dbReference>
<sequence>MQIVGQEVDDRLFRNAMGSFTTGVTVITTEIAEEVHGMTANAFMSISLNPRLVAISVGENARMFQYIKDAKKFAVNILSSDQQKESMQFAGQLKEEHEIAFSTYKGLPIIEDALAVVTCELHSEYVAGDHTIFIGHVTGVKLSQKDPLLFSQGKYRELKELQE</sequence>
<comment type="caution">
    <text evidence="3">The sequence shown here is derived from an EMBL/GenBank/DDBJ whole genome shotgun (WGS) entry which is preliminary data.</text>
</comment>
<dbReference type="GO" id="GO:0010181">
    <property type="term" value="F:FMN binding"/>
    <property type="evidence" value="ECO:0007669"/>
    <property type="project" value="InterPro"/>
</dbReference>
<dbReference type="SUPFAM" id="SSF50475">
    <property type="entry name" value="FMN-binding split barrel"/>
    <property type="match status" value="1"/>
</dbReference>
<feature type="domain" description="Flavin reductase like" evidence="2">
    <location>
        <begin position="17"/>
        <end position="157"/>
    </location>
</feature>